<feature type="domain" description="RHD" evidence="10">
    <location>
        <begin position="246"/>
        <end position="417"/>
    </location>
</feature>
<dbReference type="Gene3D" id="2.60.40.340">
    <property type="entry name" value="Rel homology domain (RHD), DNA-binding domain"/>
    <property type="match status" value="1"/>
</dbReference>
<dbReference type="GO" id="GO:0048731">
    <property type="term" value="P:system development"/>
    <property type="evidence" value="ECO:0007669"/>
    <property type="project" value="UniProtKB-ARBA"/>
</dbReference>
<evidence type="ECO:0000256" key="8">
    <source>
        <dbReference type="ARBA" id="ARBA00023242"/>
    </source>
</evidence>
<evidence type="ECO:0000256" key="5">
    <source>
        <dbReference type="ARBA" id="ARBA00023015"/>
    </source>
</evidence>
<dbReference type="PANTHER" id="PTHR12533:SF7">
    <property type="entry name" value="NFAT NUCLEAR FACTOR, ISOFORM B"/>
    <property type="match status" value="1"/>
</dbReference>
<keyword evidence="3" id="KW-0963">Cytoplasm</keyword>
<dbReference type="InterPro" id="IPR011539">
    <property type="entry name" value="RHD_DNA_bind_dom"/>
</dbReference>
<proteinExistence type="predicted"/>
<keyword evidence="12" id="KW-1185">Reference proteome</keyword>
<keyword evidence="7" id="KW-0804">Transcription</keyword>
<dbReference type="GO" id="GO:0048468">
    <property type="term" value="P:cell development"/>
    <property type="evidence" value="ECO:0007669"/>
    <property type="project" value="UniProtKB-ARBA"/>
</dbReference>
<dbReference type="Pfam" id="PF00554">
    <property type="entry name" value="RHD_DNA_bind"/>
    <property type="match status" value="1"/>
</dbReference>
<dbReference type="GO" id="GO:0005667">
    <property type="term" value="C:transcription regulator complex"/>
    <property type="evidence" value="ECO:0007669"/>
    <property type="project" value="TreeGrafter"/>
</dbReference>
<dbReference type="EMBL" id="WJQU01000003">
    <property type="protein sequence ID" value="KAJ6637782.1"/>
    <property type="molecule type" value="Genomic_DNA"/>
</dbReference>
<dbReference type="AlphaFoldDB" id="A0A9Q0MWB0"/>
<accession>A0A9Q0MWB0</accession>
<feature type="region of interest" description="Disordered" evidence="9">
    <location>
        <begin position="150"/>
        <end position="193"/>
    </location>
</feature>
<keyword evidence="5" id="KW-0805">Transcription regulation</keyword>
<gene>
    <name evidence="11" type="primary">Nfat5</name>
    <name evidence="11" type="ORF">Bhyg_10513</name>
</gene>
<dbReference type="FunFam" id="2.60.40.340:FF:000002">
    <property type="entry name" value="Nuclear factor of activated T-cells 5, tonicity-responsive"/>
    <property type="match status" value="1"/>
</dbReference>
<feature type="region of interest" description="Disordered" evidence="9">
    <location>
        <begin position="32"/>
        <end position="100"/>
    </location>
</feature>
<dbReference type="InterPro" id="IPR008967">
    <property type="entry name" value="p53-like_TF_DNA-bd_sf"/>
</dbReference>
<evidence type="ECO:0000313" key="11">
    <source>
        <dbReference type="EMBL" id="KAJ6637782.1"/>
    </source>
</evidence>
<dbReference type="InterPro" id="IPR037059">
    <property type="entry name" value="RHD_DNA_bind_dom_sf"/>
</dbReference>
<protein>
    <submittedName>
        <fullName evidence="11">Nuclear factor of activated T-cells 5</fullName>
    </submittedName>
</protein>
<name>A0A9Q0MWB0_9DIPT</name>
<dbReference type="SUPFAM" id="SSF81296">
    <property type="entry name" value="E set domains"/>
    <property type="match status" value="1"/>
</dbReference>
<dbReference type="SMART" id="SM00429">
    <property type="entry name" value="IPT"/>
    <property type="match status" value="1"/>
</dbReference>
<dbReference type="PROSITE" id="PS50254">
    <property type="entry name" value="REL_2"/>
    <property type="match status" value="1"/>
</dbReference>
<keyword evidence="6" id="KW-0238">DNA-binding</keyword>
<dbReference type="GO" id="GO:0000978">
    <property type="term" value="F:RNA polymerase II cis-regulatory region sequence-specific DNA binding"/>
    <property type="evidence" value="ECO:0007669"/>
    <property type="project" value="InterPro"/>
</dbReference>
<evidence type="ECO:0000256" key="2">
    <source>
        <dbReference type="ARBA" id="ARBA00004496"/>
    </source>
</evidence>
<reference evidence="11" key="1">
    <citation type="submission" date="2022-07" db="EMBL/GenBank/DDBJ databases">
        <authorList>
            <person name="Trinca V."/>
            <person name="Uliana J.V.C."/>
            <person name="Torres T.T."/>
            <person name="Ward R.J."/>
            <person name="Monesi N."/>
        </authorList>
    </citation>
    <scope>NUCLEOTIDE SEQUENCE</scope>
    <source>
        <strain evidence="11">HSMRA1968</strain>
        <tissue evidence="11">Whole embryos</tissue>
    </source>
</reference>
<sequence length="1117" mass="123109">MMFKCSSDAKRTVAGKGKGNLSRIGVTVIKMSVPTGSNRSQRRLSRTPSKRIPSKAIPGKLNSMARTSPGKVLQAKRICANRTTPSHNDNSNDSGLGFDHHMESSIAHNRHANAPARSELSVHEISHVVKSSSSRAEISVAKRLNMDLDDLSSNDASYSSERISQKPLVRNKRKLDDEYSNAPPVSSSGSAADIHLAKRKMPLTSTSSTSKATIMPSQMSRAIPPARPMIRRPTAAAQPPSGAVTSRDGKIQLQILAQPEQQHRARYQTEGSRGAVKDRSGNGFPIVKLTGYNKPTALEIFIGNDVGRVAPHMFYQACKVSGKNSTQCVEKKLDGTIVIEIDLKPDNEMTATCDCVGILKERNVDVEHRFPEHSGSRSKKKSTRCRMVFRTQVRHDDGTIETLQICSHPIICTQPPGIPEVSIRSLNSCSVLGGENLFIFGKNFLKDTRVVFQAIRSSSPNRDGYEMMWEETVLPDKEHLQQAHLVCQVPPYGNPDIVDPVTVQFFIISSNKRSEPHSFVYTPKIPQSILTSAIGIQNNLQSKNQDLSFTDDSNHSNPALPLMVWTPTMEPIHEMDSGMMPPPSTLPLSVRRPSSAGTLLGEQISPPLMKTELNDESSQSSLPDTMNHDALDRMTINENSMDGSTMKDIYGQVNIRKRSIDIMDNNSMMGTPVDMLMHDSNNFNCMPPNDMKIVDLRVKQEMALHQFDMVVSKADQSVNKFLPTNLSPRVNPAALYSNSANNNLLQEMNNMNSLATTNSSFGHSLMTEANTATSLNQILNYPPNSTNETLMDTSNSNHSHDVILNSQPAAAINSPTNIAMLTASTVNTEHNMSSDVILNPSVSPSMMCQSADSISPQVTSVLACHAMQQHSSQESLLNNLTDALHIPRTSPVAVKTMLLADLLSSQPSQISAENTINALMSLNSSPMMTDNQQNVSQMMIDQSTTSSNTMMLHANNTSALNDALCTQATLDQHMPIFNNEPSIMATNQILANSNINTNTGNMMNSMRISNDQIVISHNEYLNDLQKEIPLRSLPKEHESLLDTVSLQHIEMNKERSIANQFQNIQNTANTTTAPIPQEITNMSDNDLLKFIDPQVFNVNDESFLKFLQQLKQYNFVI</sequence>
<keyword evidence="8" id="KW-0539">Nucleus</keyword>
<dbReference type="Pfam" id="PF16179">
    <property type="entry name" value="RHD_dimer"/>
    <property type="match status" value="1"/>
</dbReference>
<organism evidence="11 12">
    <name type="scientific">Pseudolycoriella hygida</name>
    <dbReference type="NCBI Taxonomy" id="35572"/>
    <lineage>
        <taxon>Eukaryota</taxon>
        <taxon>Metazoa</taxon>
        <taxon>Ecdysozoa</taxon>
        <taxon>Arthropoda</taxon>
        <taxon>Hexapoda</taxon>
        <taxon>Insecta</taxon>
        <taxon>Pterygota</taxon>
        <taxon>Neoptera</taxon>
        <taxon>Endopterygota</taxon>
        <taxon>Diptera</taxon>
        <taxon>Nematocera</taxon>
        <taxon>Sciaroidea</taxon>
        <taxon>Sciaridae</taxon>
        <taxon>Pseudolycoriella</taxon>
    </lineage>
</organism>
<dbReference type="OrthoDB" id="5346094at2759"/>
<dbReference type="GO" id="GO:0000981">
    <property type="term" value="F:DNA-binding transcription factor activity, RNA polymerase II-specific"/>
    <property type="evidence" value="ECO:0007669"/>
    <property type="project" value="TreeGrafter"/>
</dbReference>
<dbReference type="InterPro" id="IPR032397">
    <property type="entry name" value="RHD_dimer"/>
</dbReference>
<feature type="non-terminal residue" evidence="11">
    <location>
        <position position="1117"/>
    </location>
</feature>
<dbReference type="CDD" id="cd07882">
    <property type="entry name" value="RHD-n_TonEBP"/>
    <property type="match status" value="1"/>
</dbReference>
<keyword evidence="4" id="KW-0597">Phosphoprotein</keyword>
<evidence type="ECO:0000313" key="12">
    <source>
        <dbReference type="Proteomes" id="UP001151699"/>
    </source>
</evidence>
<evidence type="ECO:0000256" key="9">
    <source>
        <dbReference type="SAM" id="MobiDB-lite"/>
    </source>
</evidence>
<evidence type="ECO:0000259" key="10">
    <source>
        <dbReference type="PROSITE" id="PS50254"/>
    </source>
</evidence>
<dbReference type="Proteomes" id="UP001151699">
    <property type="component" value="Chromosome X"/>
</dbReference>
<evidence type="ECO:0000256" key="1">
    <source>
        <dbReference type="ARBA" id="ARBA00004123"/>
    </source>
</evidence>
<dbReference type="GO" id="GO:0005737">
    <property type="term" value="C:cytoplasm"/>
    <property type="evidence" value="ECO:0007669"/>
    <property type="project" value="UniProtKB-SubCell"/>
</dbReference>
<dbReference type="Gene3D" id="2.60.40.10">
    <property type="entry name" value="Immunoglobulins"/>
    <property type="match status" value="1"/>
</dbReference>
<evidence type="ECO:0000256" key="7">
    <source>
        <dbReference type="ARBA" id="ARBA00023163"/>
    </source>
</evidence>
<dbReference type="InterPro" id="IPR013783">
    <property type="entry name" value="Ig-like_fold"/>
</dbReference>
<feature type="compositionally biased region" description="Polar residues" evidence="9">
    <location>
        <begin position="81"/>
        <end position="94"/>
    </location>
</feature>
<dbReference type="SUPFAM" id="SSF49417">
    <property type="entry name" value="p53-like transcription factors"/>
    <property type="match status" value="1"/>
</dbReference>
<dbReference type="GO" id="GO:0005634">
    <property type="term" value="C:nucleus"/>
    <property type="evidence" value="ECO:0007669"/>
    <property type="project" value="UniProtKB-SubCell"/>
</dbReference>
<dbReference type="InterPro" id="IPR015646">
    <property type="entry name" value="NFAT5_RHD_DNA-bd"/>
</dbReference>
<dbReference type="InterPro" id="IPR002909">
    <property type="entry name" value="IPT_dom"/>
</dbReference>
<dbReference type="PANTHER" id="PTHR12533">
    <property type="entry name" value="NFAT"/>
    <property type="match status" value="1"/>
</dbReference>
<comment type="caution">
    <text evidence="11">The sequence shown here is derived from an EMBL/GenBank/DDBJ whole genome shotgun (WGS) entry which is preliminary data.</text>
</comment>
<evidence type="ECO:0000256" key="6">
    <source>
        <dbReference type="ARBA" id="ARBA00023125"/>
    </source>
</evidence>
<dbReference type="InterPro" id="IPR008366">
    <property type="entry name" value="NFAT"/>
</dbReference>
<evidence type="ECO:0000256" key="4">
    <source>
        <dbReference type="ARBA" id="ARBA00022553"/>
    </source>
</evidence>
<comment type="subcellular location">
    <subcellularLocation>
        <location evidence="2">Cytoplasm</location>
    </subcellularLocation>
    <subcellularLocation>
        <location evidence="1">Nucleus</location>
    </subcellularLocation>
</comment>
<dbReference type="InterPro" id="IPR014756">
    <property type="entry name" value="Ig_E-set"/>
</dbReference>
<feature type="compositionally biased region" description="Basic residues" evidence="9">
    <location>
        <begin position="40"/>
        <end position="53"/>
    </location>
</feature>
<evidence type="ECO:0000256" key="3">
    <source>
        <dbReference type="ARBA" id="ARBA00022490"/>
    </source>
</evidence>